<dbReference type="Gene3D" id="1.50.10.10">
    <property type="match status" value="2"/>
</dbReference>
<name>A0A9N9NEA1_9GLOM</name>
<feature type="chain" id="PRO_5040143701" description="alpha-1,2-Mannosidase" evidence="13">
    <location>
        <begin position="22"/>
        <end position="537"/>
    </location>
</feature>
<keyword evidence="13" id="KW-0732">Signal</keyword>
<evidence type="ECO:0000313" key="15">
    <source>
        <dbReference type="Proteomes" id="UP000789759"/>
    </source>
</evidence>
<dbReference type="InterPro" id="IPR050749">
    <property type="entry name" value="Glycosyl_Hydrolase_47"/>
</dbReference>
<comment type="catalytic activity">
    <reaction evidence="8">
        <text>N(4)-(alpha-D-Man-(1-&gt;2)-alpha-D-Man-(1-&gt;2)-alpha-D-Man-(1-&gt;3)-[alpha-D-Man-(1-&gt;3)-[alpha-D-Man-(1-&gt;2)-alpha-D-Man-(1-&gt;6)]-alpha-D-Man-(1-&gt;6)]-beta-D-Man-(1-&gt;4)-beta-D-GlcNAc-(1-&gt;4)-beta-D-GlcNAc)-L-asparaginyl-[protein] (N-glucan mannose isomer 8A1,2,3B1,3) + 3 H2O = N(4)-(alpha-D-Man-(1-&gt;3)-[alpha-D-Man-(1-&gt;3)-[alpha-D-Man-(1-&gt;6)]-alpha-D-Man-(1-&gt;6)]-beta-D-Man-(1-&gt;4)-beta-D-GlcNAc-(1-&gt;4)-beta-D-GlcNAc)-L-asparaginyl-[protein] (N-glucan mannose isomer 5A1,2) + 3 beta-D-mannose</text>
        <dbReference type="Rhea" id="RHEA:56028"/>
        <dbReference type="Rhea" id="RHEA-COMP:14358"/>
        <dbReference type="Rhea" id="RHEA-COMP:14367"/>
        <dbReference type="ChEBI" id="CHEBI:15377"/>
        <dbReference type="ChEBI" id="CHEBI:28563"/>
        <dbReference type="ChEBI" id="CHEBI:59087"/>
        <dbReference type="ChEBI" id="CHEBI:60628"/>
        <dbReference type="EC" id="3.2.1.113"/>
    </reaction>
</comment>
<dbReference type="EC" id="3.2.1.-" evidence="12"/>
<comment type="similarity">
    <text evidence="3 12">Belongs to the glycosyl hydrolase 47 family.</text>
</comment>
<reference evidence="14" key="1">
    <citation type="submission" date="2021-06" db="EMBL/GenBank/DDBJ databases">
        <authorList>
            <person name="Kallberg Y."/>
            <person name="Tangrot J."/>
            <person name="Rosling A."/>
        </authorList>
    </citation>
    <scope>NUCLEOTIDE SEQUENCE</scope>
    <source>
        <strain evidence="14">FL966</strain>
    </source>
</reference>
<evidence type="ECO:0000256" key="9">
    <source>
        <dbReference type="ARBA" id="ARBA00048605"/>
    </source>
</evidence>
<dbReference type="InterPro" id="IPR012341">
    <property type="entry name" value="6hp_glycosidase-like_sf"/>
</dbReference>
<evidence type="ECO:0000256" key="12">
    <source>
        <dbReference type="RuleBase" id="RU361193"/>
    </source>
</evidence>
<protein>
    <recommendedName>
        <fullName evidence="12">alpha-1,2-Mannosidase</fullName>
        <ecNumber evidence="12">3.2.1.-</ecNumber>
    </recommendedName>
</protein>
<dbReference type="InterPro" id="IPR036026">
    <property type="entry name" value="Seven-hairpin_glycosidases"/>
</dbReference>
<dbReference type="PANTHER" id="PTHR11742">
    <property type="entry name" value="MANNOSYL-OLIGOSACCHARIDE ALPHA-1,2-MANNOSIDASE-RELATED"/>
    <property type="match status" value="1"/>
</dbReference>
<dbReference type="InterPro" id="IPR001382">
    <property type="entry name" value="Glyco_hydro_47"/>
</dbReference>
<comment type="caution">
    <text evidence="14">The sequence shown here is derived from an EMBL/GenBank/DDBJ whole genome shotgun (WGS) entry which is preliminary data.</text>
</comment>
<dbReference type="GO" id="GO:0005509">
    <property type="term" value="F:calcium ion binding"/>
    <property type="evidence" value="ECO:0007669"/>
    <property type="project" value="InterPro"/>
</dbReference>
<keyword evidence="5 12" id="KW-0378">Hydrolase</keyword>
<evidence type="ECO:0000256" key="5">
    <source>
        <dbReference type="ARBA" id="ARBA00022801"/>
    </source>
</evidence>
<keyword evidence="6 10" id="KW-0106">Calcium</keyword>
<proteinExistence type="inferred from homology"/>
<evidence type="ECO:0000256" key="11">
    <source>
        <dbReference type="PIRSR" id="PIRSR601382-3"/>
    </source>
</evidence>
<accession>A0A9N9NEA1</accession>
<feature type="signal peptide" evidence="13">
    <location>
        <begin position="1"/>
        <end position="21"/>
    </location>
</feature>
<feature type="binding site" evidence="10">
    <location>
        <position position="455"/>
    </location>
    <ligand>
        <name>Ca(2+)</name>
        <dbReference type="ChEBI" id="CHEBI:29108"/>
    </ligand>
</feature>
<dbReference type="Proteomes" id="UP000789759">
    <property type="component" value="Unassembled WGS sequence"/>
</dbReference>
<organism evidence="14 15">
    <name type="scientific">Cetraspora pellucida</name>
    <dbReference type="NCBI Taxonomy" id="1433469"/>
    <lineage>
        <taxon>Eukaryota</taxon>
        <taxon>Fungi</taxon>
        <taxon>Fungi incertae sedis</taxon>
        <taxon>Mucoromycota</taxon>
        <taxon>Glomeromycotina</taxon>
        <taxon>Glomeromycetes</taxon>
        <taxon>Diversisporales</taxon>
        <taxon>Gigasporaceae</taxon>
        <taxon>Cetraspora</taxon>
    </lineage>
</organism>
<keyword evidence="7 11" id="KW-1015">Disulfide bond</keyword>
<evidence type="ECO:0000256" key="8">
    <source>
        <dbReference type="ARBA" id="ARBA00047669"/>
    </source>
</evidence>
<evidence type="ECO:0000256" key="10">
    <source>
        <dbReference type="PIRSR" id="PIRSR601382-2"/>
    </source>
</evidence>
<dbReference type="OrthoDB" id="8118055at2759"/>
<dbReference type="SUPFAM" id="SSF48225">
    <property type="entry name" value="Seven-hairpin glycosidases"/>
    <property type="match status" value="1"/>
</dbReference>
<keyword evidence="12" id="KW-0326">Glycosidase</keyword>
<dbReference type="GO" id="GO:0005783">
    <property type="term" value="C:endoplasmic reticulum"/>
    <property type="evidence" value="ECO:0007669"/>
    <property type="project" value="TreeGrafter"/>
</dbReference>
<evidence type="ECO:0000256" key="1">
    <source>
        <dbReference type="ARBA" id="ARBA00001913"/>
    </source>
</evidence>
<sequence length="537" mass="61313">MQLFLVATLILNIVSIEYTQSSSLQQTSINQFRANEIKNAFIYAFKGYKKYAWGHDELQPVTNTKSDNYNGWGVTIIDSLDTMIIMGINYNDSREFIKNLEFTPKGRGGSTKIKLFETVIRYLGGLLSAYELTKDELFLNKSIKLGNVLLPAFDTPTGIPTEMVDLVKKKGVPGVSILAEIGTLQLEFRRLSELSKNPIYLKKAQKVIDILQRKKTELPGLYPVFINPSTGNFATSKTSQYIDMWISAVKTTIEKLVYTAKNFPHLTYLAQWKNGKPYFEMGHLTCFAGGNFLLAGKFLNNTSLINLGRKVTATCYNTYIGTNTMIGPEVFGWISPNGVTSRKVDRKQKAMYKKHGFFVTDASYRLRPEVVESIFYAYRVTRDPKYQDWAWGIFKSINKFCKTSTGFSGLNNVTGLIRDWDNTQESFFLAETLKYLYLTFSNTNLISLDEWVFNTEAHPLRIGVEELRKKDYLIEDNIVRSEPNEIELIKENNNNINDFSSDSSSNTDNIDIDYMNEIDNLEINNNINNLDSIDDIY</sequence>
<gene>
    <name evidence="14" type="ORF">CPELLU_LOCUS13229</name>
</gene>
<dbReference type="Pfam" id="PF01532">
    <property type="entry name" value="Glyco_hydro_47"/>
    <property type="match status" value="1"/>
</dbReference>
<keyword evidence="15" id="KW-1185">Reference proteome</keyword>
<dbReference type="PANTHER" id="PTHR11742:SF55">
    <property type="entry name" value="ENDOPLASMIC RETICULUM MANNOSYL-OLIGOSACCHARIDE 1,2-ALPHA-MANNOSIDASE"/>
    <property type="match status" value="1"/>
</dbReference>
<feature type="disulfide bond" evidence="11">
    <location>
        <begin position="286"/>
        <end position="315"/>
    </location>
</feature>
<dbReference type="PRINTS" id="PR00747">
    <property type="entry name" value="GLYHDRLASE47"/>
</dbReference>
<evidence type="ECO:0000256" key="3">
    <source>
        <dbReference type="ARBA" id="ARBA00007658"/>
    </source>
</evidence>
<evidence type="ECO:0000256" key="13">
    <source>
        <dbReference type="SAM" id="SignalP"/>
    </source>
</evidence>
<dbReference type="GO" id="GO:0016020">
    <property type="term" value="C:membrane"/>
    <property type="evidence" value="ECO:0007669"/>
    <property type="project" value="InterPro"/>
</dbReference>
<evidence type="ECO:0000256" key="6">
    <source>
        <dbReference type="ARBA" id="ARBA00022837"/>
    </source>
</evidence>
<comment type="pathway">
    <text evidence="2">Protein modification; protein glycosylation.</text>
</comment>
<feature type="non-terminal residue" evidence="14">
    <location>
        <position position="537"/>
    </location>
</feature>
<evidence type="ECO:0000313" key="14">
    <source>
        <dbReference type="EMBL" id="CAG8726823.1"/>
    </source>
</evidence>
<keyword evidence="4 10" id="KW-0479">Metal-binding</keyword>
<dbReference type="AlphaFoldDB" id="A0A9N9NEA1"/>
<dbReference type="GO" id="GO:0005975">
    <property type="term" value="P:carbohydrate metabolic process"/>
    <property type="evidence" value="ECO:0007669"/>
    <property type="project" value="InterPro"/>
</dbReference>
<evidence type="ECO:0000256" key="2">
    <source>
        <dbReference type="ARBA" id="ARBA00004922"/>
    </source>
</evidence>
<dbReference type="GO" id="GO:0004571">
    <property type="term" value="F:mannosyl-oligosaccharide 1,2-alpha-mannosidase activity"/>
    <property type="evidence" value="ECO:0007669"/>
    <property type="project" value="UniProtKB-EC"/>
</dbReference>
<dbReference type="EMBL" id="CAJVQA010013787">
    <property type="protein sequence ID" value="CAG8726823.1"/>
    <property type="molecule type" value="Genomic_DNA"/>
</dbReference>
<comment type="cofactor">
    <cofactor evidence="1 10">
        <name>Ca(2+)</name>
        <dbReference type="ChEBI" id="CHEBI:29108"/>
    </cofactor>
</comment>
<evidence type="ECO:0000256" key="7">
    <source>
        <dbReference type="ARBA" id="ARBA00023157"/>
    </source>
</evidence>
<dbReference type="GO" id="GO:0036503">
    <property type="term" value="P:ERAD pathway"/>
    <property type="evidence" value="ECO:0007669"/>
    <property type="project" value="UniProtKB-ARBA"/>
</dbReference>
<evidence type="ECO:0000256" key="4">
    <source>
        <dbReference type="ARBA" id="ARBA00022723"/>
    </source>
</evidence>
<comment type="catalytic activity">
    <reaction evidence="9">
        <text>N(4)-(alpha-D-Man-(1-&gt;2)-alpha-D-Man-(1-&gt;2)-alpha-D-Man-(1-&gt;3)-[alpha-D-Man-(1-&gt;2)-alpha-D-Man-(1-&gt;3)-[alpha-D-Man-(1-&gt;2)-alpha-D-Man-(1-&gt;6)]-alpha-D-Man-(1-&gt;6)]-beta-D-Man-(1-&gt;4)-beta-D-GlcNAc-(1-&gt;4)-beta-D-GlcNAc)-L-asparaginyl-[protein] (N-glucan mannose isomer 9A1,2,3B1,2,3) + 4 H2O = N(4)-(alpha-D-Man-(1-&gt;3)-[alpha-D-Man-(1-&gt;3)-[alpha-D-Man-(1-&gt;6)]-alpha-D-Man-(1-&gt;6)]-beta-D-Man-(1-&gt;4)-beta-D-GlcNAc-(1-&gt;4)-beta-D-GlcNAc)-L-asparaginyl-[protein] (N-glucan mannose isomer 5A1,2) + 4 beta-D-mannose</text>
        <dbReference type="Rhea" id="RHEA:56008"/>
        <dbReference type="Rhea" id="RHEA-COMP:14356"/>
        <dbReference type="Rhea" id="RHEA-COMP:14367"/>
        <dbReference type="ChEBI" id="CHEBI:15377"/>
        <dbReference type="ChEBI" id="CHEBI:28563"/>
        <dbReference type="ChEBI" id="CHEBI:59087"/>
        <dbReference type="ChEBI" id="CHEBI:139493"/>
        <dbReference type="EC" id="3.2.1.113"/>
    </reaction>
</comment>